<dbReference type="HOGENOM" id="CLU_3292624_0_0_10"/>
<reference evidence="1 2" key="1">
    <citation type="journal article" date="2015" name="Genome Announc.">
        <title>Complete Genome Sequence of the Novel Leech Symbiont Mucinivorans hirudinis M3T.</title>
        <authorList>
            <person name="Nelson M.C."/>
            <person name="Bomar L."/>
            <person name="Graf J."/>
        </authorList>
    </citation>
    <scope>NUCLEOTIDE SEQUENCE [LARGE SCALE GENOMIC DNA]</scope>
    <source>
        <strain evidence="2">M3</strain>
    </source>
</reference>
<dbReference type="AlphaFoldDB" id="A0A060RDR8"/>
<organism evidence="1 2">
    <name type="scientific">Mucinivorans hirudinis</name>
    <dbReference type="NCBI Taxonomy" id="1433126"/>
    <lineage>
        <taxon>Bacteria</taxon>
        <taxon>Pseudomonadati</taxon>
        <taxon>Bacteroidota</taxon>
        <taxon>Bacteroidia</taxon>
        <taxon>Bacteroidales</taxon>
        <taxon>Rikenellaceae</taxon>
        <taxon>Mucinivorans</taxon>
    </lineage>
</organism>
<dbReference type="Proteomes" id="UP000027616">
    <property type="component" value="Chromosome I"/>
</dbReference>
<gene>
    <name evidence="1" type="ORF">BN938_2367</name>
</gene>
<protein>
    <submittedName>
        <fullName evidence="1">Uncharacterized protein</fullName>
    </submittedName>
</protein>
<evidence type="ECO:0000313" key="1">
    <source>
        <dbReference type="EMBL" id="CDN32438.1"/>
    </source>
</evidence>
<name>A0A060RDR8_9BACT</name>
<keyword evidence="2" id="KW-1185">Reference proteome</keyword>
<accession>A0A060RDR8</accession>
<dbReference type="KEGG" id="rbc:BN938_2367"/>
<sequence>MITLLSSIVSLSLSLSLSPSQRDKRVAMVAVILFHYLEAA</sequence>
<dbReference type="STRING" id="1433126.BN938_2367"/>
<proteinExistence type="predicted"/>
<dbReference type="EMBL" id="HG934468">
    <property type="protein sequence ID" value="CDN32438.1"/>
    <property type="molecule type" value="Genomic_DNA"/>
</dbReference>
<evidence type="ECO:0000313" key="2">
    <source>
        <dbReference type="Proteomes" id="UP000027616"/>
    </source>
</evidence>